<dbReference type="GO" id="GO:0045944">
    <property type="term" value="P:positive regulation of transcription by RNA polymerase II"/>
    <property type="evidence" value="ECO:0007669"/>
    <property type="project" value="UniProtKB-ARBA"/>
</dbReference>
<dbReference type="FunFam" id="3.40.50.1000:FF:000043">
    <property type="entry name" value="General stress response phosphoprotein phosphatase Psr1/2"/>
    <property type="match status" value="1"/>
</dbReference>
<feature type="domain" description="FCP1 homology" evidence="4">
    <location>
        <begin position="339"/>
        <end position="498"/>
    </location>
</feature>
<dbReference type="eggNOG" id="KOG1605">
    <property type="taxonomic scope" value="Eukaryota"/>
</dbReference>
<reference evidence="5 6" key="1">
    <citation type="journal article" date="2011" name="Proc. Natl. Acad. Sci. U.S.A.">
        <title>Evolutionary erosion of yeast sex chromosomes by mating-type switching accidents.</title>
        <authorList>
            <person name="Gordon J.L."/>
            <person name="Armisen D."/>
            <person name="Proux-Wera E."/>
            <person name="Oheigeartaigh S.S."/>
            <person name="Byrne K.P."/>
            <person name="Wolfe K.H."/>
        </authorList>
    </citation>
    <scope>NUCLEOTIDE SEQUENCE [LARGE SCALE GENOMIC DNA]</scope>
    <source>
        <strain evidence="6">ATCC 10597 / BCRC 20456 / CBS 421 / NBRC 0211 / NRRL Y-12639</strain>
    </source>
</reference>
<feature type="compositionally biased region" description="Polar residues" evidence="3">
    <location>
        <begin position="72"/>
        <end position="81"/>
    </location>
</feature>
<feature type="compositionally biased region" description="Low complexity" evidence="3">
    <location>
        <begin position="251"/>
        <end position="275"/>
    </location>
</feature>
<feature type="region of interest" description="Disordered" evidence="3">
    <location>
        <begin position="1"/>
        <end position="234"/>
    </location>
</feature>
<proteinExistence type="predicted"/>
<name>G0W9N9_NAUDC</name>
<dbReference type="STRING" id="1071378.G0W9N9"/>
<dbReference type="Pfam" id="PF03031">
    <property type="entry name" value="NIF"/>
    <property type="match status" value="1"/>
</dbReference>
<dbReference type="OrthoDB" id="277011at2759"/>
<dbReference type="InterPro" id="IPR036412">
    <property type="entry name" value="HAD-like_sf"/>
</dbReference>
<feature type="compositionally biased region" description="Basic and acidic residues" evidence="3">
    <location>
        <begin position="47"/>
        <end position="61"/>
    </location>
</feature>
<keyword evidence="1" id="KW-0904">Protein phosphatase</keyword>
<dbReference type="GO" id="GO:0004721">
    <property type="term" value="F:phosphoprotein phosphatase activity"/>
    <property type="evidence" value="ECO:0007669"/>
    <property type="project" value="UniProtKB-KW"/>
</dbReference>
<evidence type="ECO:0000313" key="5">
    <source>
        <dbReference type="EMBL" id="CCD24500.1"/>
    </source>
</evidence>
<keyword evidence="1" id="KW-0378">Hydrolase</keyword>
<evidence type="ECO:0000256" key="3">
    <source>
        <dbReference type="SAM" id="MobiDB-lite"/>
    </source>
</evidence>
<feature type="compositionally biased region" description="Low complexity" evidence="3">
    <location>
        <begin position="36"/>
        <end position="46"/>
    </location>
</feature>
<dbReference type="GO" id="GO:0009651">
    <property type="term" value="P:response to salt stress"/>
    <property type="evidence" value="ECO:0007669"/>
    <property type="project" value="UniProtKB-ARBA"/>
</dbReference>
<gene>
    <name evidence="5" type="primary">NDAI0D01860</name>
    <name evidence="5" type="ordered locus">NDAI_0D01860</name>
</gene>
<protein>
    <recommendedName>
        <fullName evidence="4">FCP1 homology domain-containing protein</fullName>
    </recommendedName>
</protein>
<dbReference type="EMBL" id="HE580270">
    <property type="protein sequence ID" value="CCD24500.1"/>
    <property type="molecule type" value="Genomic_DNA"/>
</dbReference>
<dbReference type="InterPro" id="IPR023214">
    <property type="entry name" value="HAD_sf"/>
</dbReference>
<dbReference type="PANTHER" id="PTHR12210">
    <property type="entry name" value="DULLARD PROTEIN PHOSPHATASE"/>
    <property type="match status" value="1"/>
</dbReference>
<keyword evidence="2" id="KW-0564">Palmitate</keyword>
<dbReference type="SUPFAM" id="SSF56784">
    <property type="entry name" value="HAD-like"/>
    <property type="match status" value="1"/>
</dbReference>
<organism evidence="5 6">
    <name type="scientific">Naumovozyma dairenensis (strain ATCC 10597 / BCRC 20456 / CBS 421 / NBRC 0211 / NRRL Y-12639)</name>
    <name type="common">Saccharomyces dairenensis</name>
    <dbReference type="NCBI Taxonomy" id="1071378"/>
    <lineage>
        <taxon>Eukaryota</taxon>
        <taxon>Fungi</taxon>
        <taxon>Dikarya</taxon>
        <taxon>Ascomycota</taxon>
        <taxon>Saccharomycotina</taxon>
        <taxon>Saccharomycetes</taxon>
        <taxon>Saccharomycetales</taxon>
        <taxon>Saccharomycetaceae</taxon>
        <taxon>Naumovozyma</taxon>
    </lineage>
</organism>
<dbReference type="RefSeq" id="XP_003669743.1">
    <property type="nucleotide sequence ID" value="XM_003669695.1"/>
</dbReference>
<dbReference type="GO" id="GO:1904262">
    <property type="term" value="P:negative regulation of TORC1 signaling"/>
    <property type="evidence" value="ECO:0007669"/>
    <property type="project" value="UniProtKB-ARBA"/>
</dbReference>
<dbReference type="SMART" id="SM00577">
    <property type="entry name" value="CPDc"/>
    <property type="match status" value="1"/>
</dbReference>
<evidence type="ECO:0000313" key="6">
    <source>
        <dbReference type="Proteomes" id="UP000000689"/>
    </source>
</evidence>
<dbReference type="GeneID" id="11494871"/>
<dbReference type="InterPro" id="IPR050365">
    <property type="entry name" value="TIM50"/>
</dbReference>
<accession>G0W9N9</accession>
<dbReference type="NCBIfam" id="TIGR02251">
    <property type="entry name" value="HIF-SF_euk"/>
    <property type="match status" value="1"/>
</dbReference>
<keyword evidence="6" id="KW-1185">Reference proteome</keyword>
<dbReference type="GO" id="GO:0034605">
    <property type="term" value="P:cellular response to heat"/>
    <property type="evidence" value="ECO:0007669"/>
    <property type="project" value="UniProtKB-ARBA"/>
</dbReference>
<dbReference type="AlphaFoldDB" id="G0W9N9"/>
<feature type="compositionally biased region" description="Polar residues" evidence="3">
    <location>
        <begin position="91"/>
        <end position="129"/>
    </location>
</feature>
<feature type="compositionally biased region" description="Basic and acidic residues" evidence="3">
    <location>
        <begin position="130"/>
        <end position="144"/>
    </location>
</feature>
<dbReference type="GO" id="GO:0034198">
    <property type="term" value="P:cellular response to amino acid starvation"/>
    <property type="evidence" value="ECO:0007669"/>
    <property type="project" value="UniProtKB-ARBA"/>
</dbReference>
<feature type="compositionally biased region" description="Polar residues" evidence="3">
    <location>
        <begin position="213"/>
        <end position="234"/>
    </location>
</feature>
<dbReference type="Proteomes" id="UP000000689">
    <property type="component" value="Chromosome 4"/>
</dbReference>
<evidence type="ECO:0000256" key="2">
    <source>
        <dbReference type="ARBA" id="ARBA00023139"/>
    </source>
</evidence>
<evidence type="ECO:0000259" key="4">
    <source>
        <dbReference type="PROSITE" id="PS50969"/>
    </source>
</evidence>
<dbReference type="KEGG" id="ndi:NDAI_0D01860"/>
<feature type="region of interest" description="Disordered" evidence="3">
    <location>
        <begin position="249"/>
        <end position="275"/>
    </location>
</feature>
<dbReference type="CDD" id="cd07521">
    <property type="entry name" value="HAD_FCP1-like"/>
    <property type="match status" value="1"/>
</dbReference>
<dbReference type="InterPro" id="IPR004274">
    <property type="entry name" value="FCP1_dom"/>
</dbReference>
<feature type="compositionally biased region" description="Basic and acidic residues" evidence="3">
    <location>
        <begin position="186"/>
        <end position="203"/>
    </location>
</feature>
<sequence length="514" mass="58241">MGFVSSLLCCSDEDSQSSSPLQTNHQQLQHQKEKQLQSQKNNNKIIQNEKRTQTSHQDKKNRQTSSSSSISAETKQLTKSSSHPKHRKHNNNSYDNHSMTIVTPTLTINTNTNDAHGSTSINGMHTGNTKIKDNNSNDSSKIKNSDNGQNQMKEDKRRRKKRNTPNNQNIIKKSLEEESVTGKEYPNAKDEEIEEKESFRDKEIEEEEDSKETQLVNVYNSETDTSTGETVPQTMNEVLPSTQEELENGDDINITTNNNNNDDANNDNINNNNSNNIALERNYSAETANTSIGSTTTNSMTTTSYDEDNGEFIDLTLLQPMQYHADGYKTLLSPKDEIKFKHKKCLVLDLDETLVHSSFKYLPNADFNLPVNIDDQIHNVYVIKRPGVDEFLEKVGKLFEVVIFTASVSRYGDPLLDRLDPKGKSIHHRLFREACYNYEGNYIKNLSQMGRPLSEIIILDNSPASYIFHPQHAIPISSWFSDSHDNELLDIIPLLEDLSKNPSLDVGKVLDVTI</sequence>
<dbReference type="HOGENOM" id="CLU_020262_1_2_1"/>
<evidence type="ECO:0000256" key="1">
    <source>
        <dbReference type="ARBA" id="ARBA00022912"/>
    </source>
</evidence>
<dbReference type="InterPro" id="IPR011948">
    <property type="entry name" value="Dullard_phosphatase"/>
</dbReference>
<keyword evidence="2" id="KW-0449">Lipoprotein</keyword>
<dbReference type="PROSITE" id="PS50969">
    <property type="entry name" value="FCP1"/>
    <property type="match status" value="1"/>
</dbReference>
<dbReference type="Gene3D" id="3.40.50.1000">
    <property type="entry name" value="HAD superfamily/HAD-like"/>
    <property type="match status" value="1"/>
</dbReference>